<dbReference type="GO" id="GO:0008442">
    <property type="term" value="F:3-hydroxyisobutyrate dehydrogenase activity"/>
    <property type="evidence" value="ECO:0007669"/>
    <property type="project" value="UniProtKB-EC"/>
</dbReference>
<keyword evidence="10" id="KW-1185">Reference proteome</keyword>
<keyword evidence="2 6" id="KW-0101">Branched-chain amino acid catabolism</keyword>
<dbReference type="PIRSF" id="PIRSF000103">
    <property type="entry name" value="HIBADH"/>
    <property type="match status" value="1"/>
</dbReference>
<evidence type="ECO:0000259" key="8">
    <source>
        <dbReference type="Pfam" id="PF14833"/>
    </source>
</evidence>
<evidence type="ECO:0000313" key="9">
    <source>
        <dbReference type="EMBL" id="OSI18709.1"/>
    </source>
</evidence>
<dbReference type="PROSITE" id="PS00895">
    <property type="entry name" value="3_HYDROXYISOBUT_DH"/>
    <property type="match status" value="1"/>
</dbReference>
<dbReference type="InterPro" id="IPR029154">
    <property type="entry name" value="HIBADH-like_NADP-bd"/>
</dbReference>
<evidence type="ECO:0000256" key="4">
    <source>
        <dbReference type="ARBA" id="ARBA00023027"/>
    </source>
</evidence>
<keyword evidence="3 6" id="KW-0560">Oxidoreductase</keyword>
<dbReference type="InterPro" id="IPR011548">
    <property type="entry name" value="HIBADH"/>
</dbReference>
<dbReference type="PANTHER" id="PTHR22981:SF7">
    <property type="entry name" value="3-HYDROXYISOBUTYRATE DEHYDROGENASE, MITOCHONDRIAL"/>
    <property type="match status" value="1"/>
</dbReference>
<evidence type="ECO:0000256" key="2">
    <source>
        <dbReference type="ARBA" id="ARBA00022456"/>
    </source>
</evidence>
<dbReference type="Proteomes" id="UP000193118">
    <property type="component" value="Unassembled WGS sequence"/>
</dbReference>
<feature type="domain" description="6-phosphogluconate dehydrogenase NADP-binding" evidence="7">
    <location>
        <begin position="8"/>
        <end position="169"/>
    </location>
</feature>
<dbReference type="EMBL" id="MTBO01000001">
    <property type="protein sequence ID" value="OSI18709.1"/>
    <property type="molecule type" value="Genomic_DNA"/>
</dbReference>
<dbReference type="SUPFAM" id="SSF51735">
    <property type="entry name" value="NAD(P)-binding Rossmann-fold domains"/>
    <property type="match status" value="1"/>
</dbReference>
<sequence>MNTKAKHIAFIGLGNMGAPMAVNLLKHGYIVSVVDLNADAVAALVEAGARDGGSAQEAAAVADIVLTMLPAGEHVKSVYLGAEGRQGVLAVLPEGAFAIDCSTIAAEDARLVAAEAAKRGIAFADAPVSGGIAGAAAGTLSFMVGAEREHFERILPLLQAMGKNIFHAGGHGAGQVAKICNNMLLGVLMAGTAEAVALGVQNGLDPAVLSDIMAKSSGGNWVLNGYNPYPGVMPNAPAGRAYRNGFMSKLMLKDLRLAEELARHTPQDTPMGGQARLLYERFAAEEGNADLDFSAVLGLYLPQVLPE</sequence>
<dbReference type="Gene3D" id="3.40.50.720">
    <property type="entry name" value="NAD(P)-binding Rossmann-like Domain"/>
    <property type="match status" value="1"/>
</dbReference>
<dbReference type="UniPathway" id="UPA00362"/>
<comment type="similarity">
    <text evidence="1 6">Belongs to the HIBADH-related family.</text>
</comment>
<accession>A0A1X3DFI7</accession>
<dbReference type="PANTHER" id="PTHR22981">
    <property type="entry name" value="3-HYDROXYISOBUTYRATE DEHYDROGENASE-RELATED"/>
    <property type="match status" value="1"/>
</dbReference>
<feature type="active site" evidence="5">
    <location>
        <position position="178"/>
    </location>
</feature>
<dbReference type="InterPro" id="IPR013328">
    <property type="entry name" value="6PGD_dom2"/>
</dbReference>
<dbReference type="InterPro" id="IPR006115">
    <property type="entry name" value="6PGDH_NADP-bd"/>
</dbReference>
<evidence type="ECO:0000256" key="6">
    <source>
        <dbReference type="RuleBase" id="RU910714"/>
    </source>
</evidence>
<evidence type="ECO:0000256" key="3">
    <source>
        <dbReference type="ARBA" id="ARBA00023002"/>
    </source>
</evidence>
<name>A0A1X3DFI7_9NEIS</name>
<comment type="pathway">
    <text evidence="6">Amino-acid degradation; L-valine degradation.</text>
</comment>
<dbReference type="RefSeq" id="WP_085364718.1">
    <property type="nucleotide sequence ID" value="NZ_CAUJPZ010000009.1"/>
</dbReference>
<dbReference type="SUPFAM" id="SSF48179">
    <property type="entry name" value="6-phosphogluconate dehydrogenase C-terminal domain-like"/>
    <property type="match status" value="1"/>
</dbReference>
<dbReference type="OrthoDB" id="9777604at2"/>
<dbReference type="NCBIfam" id="TIGR01692">
    <property type="entry name" value="HIBADH"/>
    <property type="match status" value="1"/>
</dbReference>
<dbReference type="EC" id="1.1.1.31" evidence="6"/>
<evidence type="ECO:0000256" key="5">
    <source>
        <dbReference type="PIRSR" id="PIRSR000103-1"/>
    </source>
</evidence>
<dbReference type="InterPro" id="IPR036291">
    <property type="entry name" value="NAD(P)-bd_dom_sf"/>
</dbReference>
<dbReference type="GeneID" id="94580719"/>
<dbReference type="GO" id="GO:0051287">
    <property type="term" value="F:NAD binding"/>
    <property type="evidence" value="ECO:0007669"/>
    <property type="project" value="InterPro"/>
</dbReference>
<dbReference type="GO" id="GO:0050661">
    <property type="term" value="F:NADP binding"/>
    <property type="evidence" value="ECO:0007669"/>
    <property type="project" value="InterPro"/>
</dbReference>
<dbReference type="InterPro" id="IPR015815">
    <property type="entry name" value="HIBADH-related"/>
</dbReference>
<evidence type="ECO:0000313" key="10">
    <source>
        <dbReference type="Proteomes" id="UP000193118"/>
    </source>
</evidence>
<gene>
    <name evidence="9" type="ORF">BWD09_00065</name>
</gene>
<dbReference type="InterPro" id="IPR008927">
    <property type="entry name" value="6-PGluconate_DH-like_C_sf"/>
</dbReference>
<dbReference type="Pfam" id="PF14833">
    <property type="entry name" value="NAD_binding_11"/>
    <property type="match status" value="1"/>
</dbReference>
<proteinExistence type="inferred from homology"/>
<protein>
    <recommendedName>
        <fullName evidence="6">3-hydroxyisobutyrate dehydrogenase</fullName>
        <shortName evidence="6">HIBADH</shortName>
        <ecNumber evidence="6">1.1.1.31</ecNumber>
    </recommendedName>
</protein>
<organism evidence="9 10">
    <name type="scientific">Neisseria dentiae</name>
    <dbReference type="NCBI Taxonomy" id="194197"/>
    <lineage>
        <taxon>Bacteria</taxon>
        <taxon>Pseudomonadati</taxon>
        <taxon>Pseudomonadota</taxon>
        <taxon>Betaproteobacteria</taxon>
        <taxon>Neisseriales</taxon>
        <taxon>Neisseriaceae</taxon>
        <taxon>Neisseria</taxon>
    </lineage>
</organism>
<evidence type="ECO:0000256" key="1">
    <source>
        <dbReference type="ARBA" id="ARBA00009080"/>
    </source>
</evidence>
<dbReference type="Pfam" id="PF03446">
    <property type="entry name" value="NAD_binding_2"/>
    <property type="match status" value="1"/>
</dbReference>
<evidence type="ECO:0000259" key="7">
    <source>
        <dbReference type="Pfam" id="PF03446"/>
    </source>
</evidence>
<dbReference type="Gene3D" id="1.10.1040.10">
    <property type="entry name" value="N-(1-d-carboxylethyl)-l-norvaline Dehydrogenase, domain 2"/>
    <property type="match status" value="1"/>
</dbReference>
<feature type="domain" description="3-hydroxyisobutyrate dehydrogenase-like NAD-binding" evidence="8">
    <location>
        <begin position="172"/>
        <end position="300"/>
    </location>
</feature>
<dbReference type="STRING" id="194197.BWD09_00065"/>
<dbReference type="AlphaFoldDB" id="A0A1X3DFI7"/>
<keyword evidence="4 6" id="KW-0520">NAD</keyword>
<comment type="caution">
    <text evidence="9">The sequence shown here is derived from an EMBL/GenBank/DDBJ whole genome shotgun (WGS) entry which is preliminary data.</text>
</comment>
<dbReference type="FunFam" id="1.10.1040.10:FF:000006">
    <property type="entry name" value="3-hydroxyisobutyrate dehydrogenase"/>
    <property type="match status" value="1"/>
</dbReference>
<dbReference type="InterPro" id="IPR002204">
    <property type="entry name" value="3-OH-isobutyrate_DH-rel_CS"/>
</dbReference>
<dbReference type="GO" id="GO:0006574">
    <property type="term" value="P:L-valine catabolic process"/>
    <property type="evidence" value="ECO:0007669"/>
    <property type="project" value="UniProtKB-UniPathway"/>
</dbReference>
<reference evidence="10" key="1">
    <citation type="submission" date="2017-01" db="EMBL/GenBank/DDBJ databases">
        <authorList>
            <person name="Wolfgang W.J."/>
            <person name="Cole J."/>
            <person name="Wroblewski D."/>
            <person name="Mcginnis J."/>
            <person name="Musser K.A."/>
        </authorList>
    </citation>
    <scope>NUCLEOTIDE SEQUENCE [LARGE SCALE GENOMIC DNA]</scope>
    <source>
        <strain evidence="10">DSM 19151</strain>
    </source>
</reference>
<comment type="catalytic activity">
    <reaction evidence="6">
        <text>3-hydroxy-2-methylpropanoate + NAD(+) = 2-methyl-3-oxopropanoate + NADH + H(+)</text>
        <dbReference type="Rhea" id="RHEA:17681"/>
        <dbReference type="ChEBI" id="CHEBI:11805"/>
        <dbReference type="ChEBI" id="CHEBI:15378"/>
        <dbReference type="ChEBI" id="CHEBI:57540"/>
        <dbReference type="ChEBI" id="CHEBI:57700"/>
        <dbReference type="ChEBI" id="CHEBI:57945"/>
        <dbReference type="EC" id="1.1.1.31"/>
    </reaction>
</comment>